<dbReference type="PROSITE" id="PS50104">
    <property type="entry name" value="TIR"/>
    <property type="match status" value="1"/>
</dbReference>
<accession>A0A4V2M495</accession>
<dbReference type="Gene3D" id="3.40.50.10140">
    <property type="entry name" value="Toll/interleukin-1 receptor homology (TIR) domain"/>
    <property type="match status" value="1"/>
</dbReference>
<dbReference type="RefSeq" id="WP_131288259.1">
    <property type="nucleotide sequence ID" value="NZ_SJKA01000004.1"/>
</dbReference>
<evidence type="ECO:0000313" key="2">
    <source>
        <dbReference type="EMBL" id="TCC35082.1"/>
    </source>
</evidence>
<reference evidence="2 3" key="1">
    <citation type="submission" date="2019-02" db="EMBL/GenBank/DDBJ databases">
        <title>Kribbella capetownensis sp. nov. and Kribbella speibonae sp. nov., isolated from soil.</title>
        <authorList>
            <person name="Curtis S.M."/>
            <person name="Norton I."/>
            <person name="Everest G.J."/>
            <person name="Meyers P.R."/>
        </authorList>
    </citation>
    <scope>NUCLEOTIDE SEQUENCE [LARGE SCALE GENOMIC DNA]</scope>
    <source>
        <strain evidence="2 3">DSM 27082</strain>
    </source>
</reference>
<gene>
    <name evidence="2" type="ORF">E0H50_14535</name>
</gene>
<protein>
    <submittedName>
        <fullName evidence="2">Toll/interleukin-1 receptor domain-containing protein</fullName>
    </submittedName>
</protein>
<dbReference type="Gene3D" id="3.40.50.300">
    <property type="entry name" value="P-loop containing nucleotide triphosphate hydrolases"/>
    <property type="match status" value="1"/>
</dbReference>
<evidence type="ECO:0000313" key="3">
    <source>
        <dbReference type="Proteomes" id="UP000292695"/>
    </source>
</evidence>
<dbReference type="AlphaFoldDB" id="A0A4V2M495"/>
<dbReference type="GO" id="GO:0007165">
    <property type="term" value="P:signal transduction"/>
    <property type="evidence" value="ECO:0007669"/>
    <property type="project" value="InterPro"/>
</dbReference>
<dbReference type="Pfam" id="PF25000">
    <property type="entry name" value="DUF7779"/>
    <property type="match status" value="1"/>
</dbReference>
<keyword evidence="3" id="KW-1185">Reference proteome</keyword>
<dbReference type="EMBL" id="SJKA01000004">
    <property type="protein sequence ID" value="TCC35082.1"/>
    <property type="molecule type" value="Genomic_DNA"/>
</dbReference>
<dbReference type="SUPFAM" id="SSF52200">
    <property type="entry name" value="Toll/Interleukin receptor TIR domain"/>
    <property type="match status" value="1"/>
</dbReference>
<dbReference type="OrthoDB" id="3885120at2"/>
<dbReference type="SUPFAM" id="SSF52540">
    <property type="entry name" value="P-loop containing nucleoside triphosphate hydrolases"/>
    <property type="match status" value="1"/>
</dbReference>
<name>A0A4V2M495_9ACTN</name>
<sequence>MVGADWDFFVSYTQSDRGWAEWIAWTLEEEGYRVLVQAWDFVPGSNWTQSMQVGVTRSARTIAVLSADYHESVFGQAEWLAAWAQDPDGSQRKLLPVRVEGCERPGLLASIVGIDVFDVDESKAKSRLLNATSSSNQARCKPAEAPAFPGDGRAVTWRAKFPDDLPAVQRIPARNPNFTGRANDLQELERGLVDSNRVVVVKSLHGLGGVGKTQLATEFAHVNAARYSVVWWVDAEEASAIPDQFAALAEALSLKIPSDPEVLQAEVRRALRESDGWLLVFDNADTTRDIRPWLPTDPMPAGRHGHVIVTTRRGGFRELGQVVEVDILEPEAAVELMLARAPAADPKVLADIATTLGYLPLGLEQAAAYIDHTGIPAGEYLQLLQSRTGEMLARGQLGTNKNTVATVWTLSLDRLRDEKLAARQMLDICAYLAPESIPLDLFSNHPDRLLSPLSEAATDPLAFNDVVGELVDYSLAKRTESGLQIHRLVQAALRAIHFERALPDPTTPDE</sequence>
<organism evidence="2 3">
    <name type="scientific">Kribbella sindirgiensis</name>
    <dbReference type="NCBI Taxonomy" id="1124744"/>
    <lineage>
        <taxon>Bacteria</taxon>
        <taxon>Bacillati</taxon>
        <taxon>Actinomycetota</taxon>
        <taxon>Actinomycetes</taxon>
        <taxon>Propionibacteriales</taxon>
        <taxon>Kribbellaceae</taxon>
        <taxon>Kribbella</taxon>
    </lineage>
</organism>
<evidence type="ECO:0000259" key="1">
    <source>
        <dbReference type="PROSITE" id="PS50104"/>
    </source>
</evidence>
<dbReference type="Proteomes" id="UP000292695">
    <property type="component" value="Unassembled WGS sequence"/>
</dbReference>
<dbReference type="InterPro" id="IPR035897">
    <property type="entry name" value="Toll_tir_struct_dom_sf"/>
</dbReference>
<feature type="domain" description="TIR" evidence="1">
    <location>
        <begin position="4"/>
        <end position="136"/>
    </location>
</feature>
<comment type="caution">
    <text evidence="2">The sequence shown here is derived from an EMBL/GenBank/DDBJ whole genome shotgun (WGS) entry which is preliminary data.</text>
</comment>
<dbReference type="InterPro" id="IPR056681">
    <property type="entry name" value="DUF7779"/>
</dbReference>
<dbReference type="InterPro" id="IPR000157">
    <property type="entry name" value="TIR_dom"/>
</dbReference>
<proteinExistence type="predicted"/>
<dbReference type="InterPro" id="IPR027417">
    <property type="entry name" value="P-loop_NTPase"/>
</dbReference>
<dbReference type="Pfam" id="PF00931">
    <property type="entry name" value="NB-ARC"/>
    <property type="match status" value="1"/>
</dbReference>
<dbReference type="InterPro" id="IPR002182">
    <property type="entry name" value="NB-ARC"/>
</dbReference>
<dbReference type="GO" id="GO:0043531">
    <property type="term" value="F:ADP binding"/>
    <property type="evidence" value="ECO:0007669"/>
    <property type="project" value="InterPro"/>
</dbReference>
<dbReference type="Pfam" id="PF13676">
    <property type="entry name" value="TIR_2"/>
    <property type="match status" value="1"/>
</dbReference>
<dbReference type="PANTHER" id="PTHR35205:SF1">
    <property type="entry name" value="ZU5 DOMAIN-CONTAINING PROTEIN"/>
    <property type="match status" value="1"/>
</dbReference>
<dbReference type="PANTHER" id="PTHR35205">
    <property type="entry name" value="NB-ARC AND TPR DOMAIN PROTEIN"/>
    <property type="match status" value="1"/>
</dbReference>
<keyword evidence="2" id="KW-0675">Receptor</keyword>